<accession>A0ABV9QXV3</accession>
<feature type="domain" description="DUF11" evidence="3">
    <location>
        <begin position="1868"/>
        <end position="1981"/>
    </location>
</feature>
<feature type="transmembrane region" description="Helical" evidence="2">
    <location>
        <begin position="26"/>
        <end position="47"/>
    </location>
</feature>
<feature type="compositionally biased region" description="Polar residues" evidence="1">
    <location>
        <begin position="2444"/>
        <end position="2456"/>
    </location>
</feature>
<feature type="domain" description="DUF11" evidence="3">
    <location>
        <begin position="1500"/>
        <end position="1608"/>
    </location>
</feature>
<feature type="domain" description="DUF11" evidence="3">
    <location>
        <begin position="2233"/>
        <end position="2353"/>
    </location>
</feature>
<reference evidence="6" key="1">
    <citation type="journal article" date="2019" name="Int. J. Syst. Evol. Microbiol.">
        <title>The Global Catalogue of Microorganisms (GCM) 10K type strain sequencing project: providing services to taxonomists for standard genome sequencing and annotation.</title>
        <authorList>
            <consortium name="The Broad Institute Genomics Platform"/>
            <consortium name="The Broad Institute Genome Sequencing Center for Infectious Disease"/>
            <person name="Wu L."/>
            <person name="Ma J."/>
        </authorList>
    </citation>
    <scope>NUCLEOTIDE SEQUENCE [LARGE SCALE GENOMIC DNA]</scope>
    <source>
        <strain evidence="6">CCUG 30340</strain>
    </source>
</reference>
<dbReference type="InterPro" id="IPR047589">
    <property type="entry name" value="DUF11_rpt"/>
</dbReference>
<feature type="domain" description="DUF11" evidence="3">
    <location>
        <begin position="887"/>
        <end position="1001"/>
    </location>
</feature>
<feature type="domain" description="DUF11" evidence="3">
    <location>
        <begin position="762"/>
        <end position="862"/>
    </location>
</feature>
<feature type="domain" description="DUF11" evidence="3">
    <location>
        <begin position="2362"/>
        <end position="2470"/>
    </location>
</feature>
<keyword evidence="2" id="KW-1133">Transmembrane helix</keyword>
<feature type="compositionally biased region" description="Low complexity" evidence="1">
    <location>
        <begin position="2331"/>
        <end position="2343"/>
    </location>
</feature>
<dbReference type="Gene3D" id="2.60.40.10">
    <property type="entry name" value="Immunoglobulins"/>
    <property type="match status" value="13"/>
</dbReference>
<feature type="region of interest" description="Disordered" evidence="1">
    <location>
        <begin position="3191"/>
        <end position="3215"/>
    </location>
</feature>
<feature type="compositionally biased region" description="Polar residues" evidence="1">
    <location>
        <begin position="2201"/>
        <end position="2212"/>
    </location>
</feature>
<evidence type="ECO:0008006" key="7">
    <source>
        <dbReference type="Google" id="ProtNLM"/>
    </source>
</evidence>
<dbReference type="InterPro" id="IPR001434">
    <property type="entry name" value="OmcB-like_DUF11"/>
</dbReference>
<dbReference type="EMBL" id="JBHSHD010000010">
    <property type="protein sequence ID" value="MFC4821259.1"/>
    <property type="molecule type" value="Genomic_DNA"/>
</dbReference>
<proteinExistence type="predicted"/>
<dbReference type="InterPro" id="IPR055371">
    <property type="entry name" value="SpaA_PFL_dom_4"/>
</dbReference>
<feature type="transmembrane region" description="Helical" evidence="2">
    <location>
        <begin position="3603"/>
        <end position="3621"/>
    </location>
</feature>
<feature type="domain" description="DUF11" evidence="3">
    <location>
        <begin position="2736"/>
        <end position="2849"/>
    </location>
</feature>
<feature type="domain" description="DUF11" evidence="3">
    <location>
        <begin position="2609"/>
        <end position="2728"/>
    </location>
</feature>
<dbReference type="PANTHER" id="PTHR34819:SF3">
    <property type="entry name" value="CELL SURFACE PROTEIN"/>
    <property type="match status" value="1"/>
</dbReference>
<feature type="domain" description="DUF11" evidence="3">
    <location>
        <begin position="2478"/>
        <end position="2597"/>
    </location>
</feature>
<feature type="compositionally biased region" description="Low complexity" evidence="1">
    <location>
        <begin position="293"/>
        <end position="308"/>
    </location>
</feature>
<evidence type="ECO:0000313" key="6">
    <source>
        <dbReference type="Proteomes" id="UP001595886"/>
    </source>
</evidence>
<feature type="domain" description="DUF11" evidence="3">
    <location>
        <begin position="2976"/>
        <end position="3094"/>
    </location>
</feature>
<dbReference type="Proteomes" id="UP001595886">
    <property type="component" value="Unassembled WGS sequence"/>
</dbReference>
<feature type="domain" description="DUF11" evidence="3">
    <location>
        <begin position="3353"/>
        <end position="3462"/>
    </location>
</feature>
<dbReference type="InterPro" id="IPR051172">
    <property type="entry name" value="Chlamydia_OmcB"/>
</dbReference>
<dbReference type="Gene3D" id="2.60.40.3080">
    <property type="match status" value="1"/>
</dbReference>
<feature type="domain" description="DUF11" evidence="3">
    <location>
        <begin position="3474"/>
        <end position="3584"/>
    </location>
</feature>
<organism evidence="5 6">
    <name type="scientific">Dokdonella ginsengisoli</name>
    <dbReference type="NCBI Taxonomy" id="363846"/>
    <lineage>
        <taxon>Bacteria</taxon>
        <taxon>Pseudomonadati</taxon>
        <taxon>Pseudomonadota</taxon>
        <taxon>Gammaproteobacteria</taxon>
        <taxon>Lysobacterales</taxon>
        <taxon>Rhodanobacteraceae</taxon>
        <taxon>Dokdonella</taxon>
    </lineage>
</organism>
<feature type="compositionally biased region" description="Polar residues" evidence="1">
    <location>
        <begin position="1467"/>
        <end position="1476"/>
    </location>
</feature>
<evidence type="ECO:0000256" key="2">
    <source>
        <dbReference type="SAM" id="Phobius"/>
    </source>
</evidence>
<feature type="region of interest" description="Disordered" evidence="1">
    <location>
        <begin position="2444"/>
        <end position="2470"/>
    </location>
</feature>
<dbReference type="InterPro" id="IPR013783">
    <property type="entry name" value="Ig-like_fold"/>
</dbReference>
<name>A0ABV9QXV3_9GAMM</name>
<dbReference type="RefSeq" id="WP_380021544.1">
    <property type="nucleotide sequence ID" value="NZ_JBHSHD010000010.1"/>
</dbReference>
<feature type="domain" description="SpaA-like prealbumin fold" evidence="4">
    <location>
        <begin position="267"/>
        <end position="380"/>
    </location>
</feature>
<evidence type="ECO:0000313" key="5">
    <source>
        <dbReference type="EMBL" id="MFC4821259.1"/>
    </source>
</evidence>
<comment type="caution">
    <text evidence="5">The sequence shown here is derived from an EMBL/GenBank/DDBJ whole genome shotgun (WGS) entry which is preliminary data.</text>
</comment>
<protein>
    <recommendedName>
        <fullName evidence="7">DUF11 domain-containing protein</fullName>
    </recommendedName>
</protein>
<feature type="region of interest" description="Disordered" evidence="1">
    <location>
        <begin position="1585"/>
        <end position="1608"/>
    </location>
</feature>
<evidence type="ECO:0000259" key="3">
    <source>
        <dbReference type="Pfam" id="PF01345"/>
    </source>
</evidence>
<keyword evidence="2" id="KW-0472">Membrane</keyword>
<dbReference type="Pfam" id="PF24514">
    <property type="entry name" value="SpaA_4"/>
    <property type="match status" value="1"/>
</dbReference>
<evidence type="ECO:0000259" key="4">
    <source>
        <dbReference type="Pfam" id="PF24514"/>
    </source>
</evidence>
<feature type="region of interest" description="Disordered" evidence="1">
    <location>
        <begin position="3563"/>
        <end position="3591"/>
    </location>
</feature>
<dbReference type="NCBIfam" id="TIGR01451">
    <property type="entry name" value="B_ant_repeat"/>
    <property type="match status" value="24"/>
</dbReference>
<feature type="domain" description="DUF11" evidence="3">
    <location>
        <begin position="3223"/>
        <end position="3342"/>
    </location>
</feature>
<keyword evidence="6" id="KW-1185">Reference proteome</keyword>
<feature type="domain" description="DUF11" evidence="3">
    <location>
        <begin position="2857"/>
        <end position="2970"/>
    </location>
</feature>
<feature type="domain" description="DUF11" evidence="3">
    <location>
        <begin position="2114"/>
        <end position="2225"/>
    </location>
</feature>
<evidence type="ECO:0000256" key="1">
    <source>
        <dbReference type="SAM" id="MobiDB-lite"/>
    </source>
</evidence>
<feature type="region of interest" description="Disordered" evidence="1">
    <location>
        <begin position="2199"/>
        <end position="2226"/>
    </location>
</feature>
<feature type="domain" description="DUF11" evidence="3">
    <location>
        <begin position="1008"/>
        <end position="1122"/>
    </location>
</feature>
<feature type="domain" description="DUF11" evidence="3">
    <location>
        <begin position="1252"/>
        <end position="1363"/>
    </location>
</feature>
<feature type="region of interest" description="Disordered" evidence="1">
    <location>
        <begin position="293"/>
        <end position="313"/>
    </location>
</feature>
<feature type="domain" description="DUF11" evidence="3">
    <location>
        <begin position="3103"/>
        <end position="3214"/>
    </location>
</feature>
<gene>
    <name evidence="5" type="ORF">ACFO6Q_13055</name>
</gene>
<feature type="region of interest" description="Disordered" evidence="1">
    <location>
        <begin position="2324"/>
        <end position="2353"/>
    </location>
</feature>
<dbReference type="PANTHER" id="PTHR34819">
    <property type="entry name" value="LARGE CYSTEINE-RICH PERIPLASMIC PROTEIN OMCB"/>
    <property type="match status" value="1"/>
</dbReference>
<feature type="domain" description="DUF11" evidence="3">
    <location>
        <begin position="1747"/>
        <end position="1860"/>
    </location>
</feature>
<feature type="region of interest" description="Disordered" evidence="1">
    <location>
        <begin position="3440"/>
        <end position="3464"/>
    </location>
</feature>
<feature type="compositionally biased region" description="Polar residues" evidence="1">
    <location>
        <begin position="3193"/>
        <end position="3215"/>
    </location>
</feature>
<feature type="domain" description="DUF11" evidence="3">
    <location>
        <begin position="1128"/>
        <end position="1245"/>
    </location>
</feature>
<dbReference type="Gene3D" id="2.60.40.1170">
    <property type="entry name" value="Mu homology domain, subdomain B"/>
    <property type="match status" value="5"/>
</dbReference>
<feature type="domain" description="DUF11" evidence="3">
    <location>
        <begin position="1371"/>
        <end position="1491"/>
    </location>
</feature>
<keyword evidence="2" id="KW-0812">Transmembrane</keyword>
<feature type="region of interest" description="Disordered" evidence="1">
    <location>
        <begin position="1345"/>
        <end position="1366"/>
    </location>
</feature>
<sequence length="3625" mass="354579">MTSIDVSKESRSVTTRATPLRALRGVLLGIGLVFVAPAFAVTTSFWANSPGNTNSATAAGIIATVSGVLGVGSCSNAPAGYGQGSLNNTANAAGWYTNPYGNPVTGLPALALVVCFGAQNSAKTVTVTFSKPVDNPVLHLDRLGGNSVSGSTRYANSSSWRLTGATASGNLITLERLSGNPQFIVRPTEFRRSVVYTNGDPVYADAQTECTSNIATQGTACGSIQVTGTGIRSLTFTVTGVAWGGTLNGNDGDLLEMAWSVKGSTIMLRKQTTGGFGSFGFVDDNTTTADIGTSATSSNTTLTTSSGSNPASSGLYRVGDHSRDIVLTETPAADFTLQSATCQDQSGATVPATLSGSALRIAAANYRANQDLVCTFGNAKTSRITLTKTWVAGAPGDTVNLSIAGGSNATPGTSTPEATTAATAIGTAGSKITIEEIFATPARGDDYETSLDCPGAVVGTTTDRRAGTFKMPGTDVTCTFTNARKPNLKVTKASNADPAWAVGQAGAQYTLNVMNQGGMSTSGAVSVVDTLPAEVSANWTNPLATNGWSCTSSGRNVTCRNTTPIAAGGAAGPIVLPVNVVADGDAVNYASVGGGGDPFNGGAPPAPGAGCTDASHCASHATRIDTPASITTVKTLTGINGEAAQAGASVKAGDVLTYTITSTNSGQTAGPTTLTETVPAETTYTGPDAAVWTGCRAGAAAGTSCSATQSVPAEGEATATFTVTVVTPVSANATTLTNRVTSSADEACAACAAGNPVVKPQLSVTKRAAPNPFTVGQSATYTITVANQGEAPTAGSLTISDTLPAGITLARASGGDWSCTGTGALSCVYAGMLAAGASTTLTLEVEVGAGAANGDNTATVSGGGDAGCSSEPRCSASVQVPVNAAADIVLDKTVDNPAPNVGETVTFTITARNDGPSDATGVTVTDALPAGLSFAGATASQGAYDEASGLWTVGALANGAQATLTMTTQVLTAGALSNTATKSAGDQFDPDTSNNAATASVNAQPSADLQVNKTASTTTPNLGDNVSFTITVRNAGPNDATGVIVDDALPAGLNFVSATATVGSYDAETGVWTLGDLADDAEATLTLVATVGMPGELTNTASVAAVDQHDPNPANDSGGVTINGQAADIQVLKTVDEANPARGDTVTFTVTVSNLGPSAATGVRIEDALPAGLTFLGASPSRGAYDQASGLWSLGDLAASGADAVATLTIAARVDTDARVTNTARLDGVDQTDPDPGNNRAEASVTPIASADVSVVKDGPAHATPGTNVTYVIVVSNAGPSAAAQVSLADPTPAGLTFVSATAPCAAGFPCALGDLAAGASARMTVTFAVPPDYAGADPIANTATVTSSTADPDPDNNASTATTPVERSADLQLTKTAPATVTAGDTIRYTLTVSNPGPSHADGTTVSDPLPAGLTDASAVCAGETGGAVCGAFDATVAGTITTLPPGGSVTITITAIAPDEATTLSNTATATPPSGVSDPDPADNQDTADTEVTASANLSVVKTGPAAATAGTEVTYRIVVSNAGPSTAAAVSLADPTPAGLTFVSADAPCAGGFPCDLGDLAAGASATVNVTYAIPPGQTGTIANTASATSPTPDPDGSDDSSTATTELSGVADLRIRKIGPATVQAGGTIRYTLVVSNAGPSDADGATYRDAVPGEITAVTASCRLASGGAVCANPIVAGNTVSGTIPTLPRGGRVVITITGTVPVGAATLTNTASVAAPSDTTDPDPANNTDEVSTEVSAAADIAVTKTVDAADPSVGENVTFTVTARNTGPNDATGVQITDGLPAGLDFVSAVPSRGTYDESTGLWDVGALANGADATLTIVATVMQSGAIVNTATVTASDPFDPDSSNNAGSAGVNAGTLADVQLDKTVDEPAPNVGSNVSYTVTVRNAGPSPATDVNVTDLLPAGLTFVSATASQGAYDEATGLWTVGVLEAGAQATLTIVATVTQAGEITNTATAAAAEEDPNSSNNADGATISGQAADLQVVKTVDESAPPVNSQVTYTVTVTNNGPSAATHVMAVDALPAGLSFVSATPSQGTYDETTGAWTIGDLAASGADAVATLTIVATVNADQAGATIANVASSAGSDQTDPNPANDEGRVEIVPQGRADISVVKDGPVHATPGTNVTYTLVTSNAGPSTAAQVSLADPTPAGLTFVSATAPCASGFPCALGDLAAGAGTTVTVTFAVPSDYAGSDPISNTATVTSATEDPDPDDNASTVTTPVERSADLQLTKTAPATVTAGGTVTYTLVVSNLGPSDADGTTVSDPLPAGLTNATASCAGETGGAVCGAFDATVAGTITTLPPGGSVTITITATAPNEATTLRNTATATPPSSVSDPDPADNQDTADTEVTASANLSVAKTGPAAATAGTEVTYRIVVSNAGPSTAAAVSLADPTPSGLSFVSADAPCAGGFPCDLGDLAAGASATVNVTYAIPPGQSGTIANTASVTSPTPDPDGSDNTSTATTPIARSADVRITKTAAATVTAGGTITYTLVASNEGPSAADGATVDDPLPAGLSDATVSCSGNGGAVCGAFDTSVAGTLAAFPAGASATITITATAPDDAATLSNTARIAPPGGVTDPQPDDNQSTVETAVEASANLSLRKSGPATVVSGGTITYTLRIANAGPSAANGATYSDALPSGITGVAASCGSATDGAVCAAPNVAGNTVSGSVPTLPSGGAVTITITGTAPVGAQTLTNTASVVAPGGTTDPDPADNTDEATTEVDSAADIAVSKTVDEAAPNVGEDVTFIVTATNRGPDDATGVEITDGLPLGLAFVSATASQGAYDDATGLWTVGALANGASATLQITATVTQPGAIVNTATRTGGDQLDPDTSNNAGSAGVNAGTLADLQLDKTVDEVAPNVGSNVTYTVRVRNAGPSPATAVNVTDELPEGLSFVSATPGPGTYDESTGLWTIGDLAVDAEATLTIVATVTQPDAITNSATAAAAETDPDLSNNADGVTINGQAADIQVVKTVDEPAPPVNEQVTYTVTVINNGPSAATRVTATDALPAGLSFVGATASQGTYDEVTGVWTIGDLAASGDGASATLTIAATVNADQAGTTITNWAASAGGDQTDPVPGNNEDGVEIVPQGRADVSVVKSGPASATPGTDVTYSIVVRNAGPGSAGRVSLADPTPAGLSLVSADAPCVTGFPCDLGDLAAGDSVTVTVTYAVPSGYAGADPIANTATATSPTEDPDPDNNTSTATTPVAHSANLQLTKTAPATVTAAGTIVYTLVIGNAGPGDADGATVSDPLPAGLTGVSVACGGEAGGAVCGTFDASVAGSIATLPAGGRATVTITATAPDEVTTLRNTATVTPPAGVTDPDTGDNHDSADTEVVRASRSADLSVIKTGPAGATAGGEVAYTLRVRNDGPDVAEAVTLDDPTPAGLTFVSAGAPCADGFPCALGDLAAGGRVEVAVTFAVPATASGSIENTATVSSPTPDPDSGGNTSTVRTPVVPLVPDTADLLVNKTGPASVPAGGTLSYTITVTNRGPAAVPDAVLDDPTPNGLVFVSATSPCEGGFPCRLPALANGARASVTATYAVQAGFPGPIANTATVESPTVEDPTPGDNADTVTTSVGAQPEPALPVPIDARWMLALLGMAVILVAGTGLGRRRG</sequence>
<feature type="region of interest" description="Disordered" evidence="1">
    <location>
        <begin position="1467"/>
        <end position="1490"/>
    </location>
</feature>
<dbReference type="Pfam" id="PF01345">
    <property type="entry name" value="DUF11"/>
    <property type="match status" value="23"/>
</dbReference>
<feature type="domain" description="DUF11" evidence="3">
    <location>
        <begin position="1616"/>
        <end position="1739"/>
    </location>
</feature>
<feature type="domain" description="DUF11" evidence="3">
    <location>
        <begin position="1987"/>
        <end position="2106"/>
    </location>
</feature>
<feature type="region of interest" description="Disordered" evidence="1">
    <location>
        <begin position="3322"/>
        <end position="3341"/>
    </location>
</feature>
<feature type="compositionally biased region" description="Acidic residues" evidence="1">
    <location>
        <begin position="2344"/>
        <end position="2353"/>
    </location>
</feature>